<dbReference type="InterPro" id="IPR038732">
    <property type="entry name" value="HpyO/CreE_NAD-binding"/>
</dbReference>
<dbReference type="PANTHER" id="PTHR40254">
    <property type="entry name" value="BLR0577 PROTEIN"/>
    <property type="match status" value="1"/>
</dbReference>
<keyword evidence="3" id="KW-1185">Reference proteome</keyword>
<dbReference type="SUPFAM" id="SSF51905">
    <property type="entry name" value="FAD/NAD(P)-binding domain"/>
    <property type="match status" value="2"/>
</dbReference>
<comment type="caution">
    <text evidence="2">The sequence shown here is derived from an EMBL/GenBank/DDBJ whole genome shotgun (WGS) entry which is preliminary data.</text>
</comment>
<dbReference type="InterPro" id="IPR036188">
    <property type="entry name" value="FAD/NAD-bd_sf"/>
</dbReference>
<evidence type="ECO:0000313" key="3">
    <source>
        <dbReference type="Proteomes" id="UP001516351"/>
    </source>
</evidence>
<feature type="domain" description="FAD-dependent urate hydroxylase HpyO/Asp monooxygenase CreE-like FAD/NAD(P)-binding" evidence="1">
    <location>
        <begin position="12"/>
        <end position="165"/>
    </location>
</feature>
<dbReference type="EMBL" id="JABXXV010000001">
    <property type="protein sequence ID" value="NVN45248.1"/>
    <property type="molecule type" value="Genomic_DNA"/>
</dbReference>
<proteinExistence type="predicted"/>
<accession>A0ABX2P020</accession>
<organism evidence="2 3">
    <name type="scientific">Asaia spathodeae</name>
    <dbReference type="NCBI Taxonomy" id="657016"/>
    <lineage>
        <taxon>Bacteria</taxon>
        <taxon>Pseudomonadati</taxon>
        <taxon>Pseudomonadota</taxon>
        <taxon>Alphaproteobacteria</taxon>
        <taxon>Acetobacterales</taxon>
        <taxon>Acetobacteraceae</taxon>
        <taxon>Asaia</taxon>
    </lineage>
</organism>
<sequence length="474" mass="51398">MTAQSDTRTPIVIIGGGATGAMVAWHILRLRPDLGRHGVTIIEPREQLGAGQAYGTHDTQHRINVPASRMSLQTAKPCDFRDWLDLDALAAVDPDAFLPSGDLYPSRALFGRYLAARLAPYLETGRLRHLRGTAEDVTQEGKDWKIAVSEGRSLLARRLVLATTHPAPSLPAPLAPLAQEPRIIGNPWRDDALSRIAPQDRVAIIGTGLTMADIVASLTARGHSGEILAFSRRGLRPRAHAPQASALSDILRLIPSTTALGLLQRIRSALREHADLSWHEIIDAVRKQGRGLWGALNEVERRRLIRHLRPFWDVHRFRIAPQVDHILQTRLNEGRLTLGAARLLSAEATADGIVLTLKTRGGAEETRVVDHVVNTTGPNHAGIVRHTPYLRALAAAGLLEADPVGLGLHTGADHHARVGTRSIPDLLIAGPLSRGQFGELMGLPEVTENAQSVASAIASLVPQTPHVFSDEVRS</sequence>
<evidence type="ECO:0000259" key="1">
    <source>
        <dbReference type="Pfam" id="PF13454"/>
    </source>
</evidence>
<protein>
    <submittedName>
        <fullName evidence="2">FAD/NAD(P)-binding protein</fullName>
    </submittedName>
</protein>
<gene>
    <name evidence="2" type="ORF">HW542_00325</name>
</gene>
<dbReference type="Proteomes" id="UP001516351">
    <property type="component" value="Unassembled WGS sequence"/>
</dbReference>
<dbReference type="Gene3D" id="3.50.50.60">
    <property type="entry name" value="FAD/NAD(P)-binding domain"/>
    <property type="match status" value="1"/>
</dbReference>
<dbReference type="PANTHER" id="PTHR40254:SF1">
    <property type="entry name" value="BLR0577 PROTEIN"/>
    <property type="match status" value="1"/>
</dbReference>
<dbReference type="RefSeq" id="WP_267310974.1">
    <property type="nucleotide sequence ID" value="NZ_JABXXV010000001.1"/>
</dbReference>
<name>A0ABX2P020_9PROT</name>
<dbReference type="InterPro" id="IPR052189">
    <property type="entry name" value="L-asp_N-monooxygenase_NS-form"/>
</dbReference>
<evidence type="ECO:0000313" key="2">
    <source>
        <dbReference type="EMBL" id="NVN45248.1"/>
    </source>
</evidence>
<dbReference type="Pfam" id="PF13454">
    <property type="entry name" value="NAD_binding_9"/>
    <property type="match status" value="1"/>
</dbReference>
<reference evidence="2 3" key="1">
    <citation type="submission" date="2020-06" db="EMBL/GenBank/DDBJ databases">
        <title>Synonyms of Asaia species.</title>
        <authorList>
            <person name="Sombolestani A."/>
        </authorList>
    </citation>
    <scope>NUCLEOTIDE SEQUENCE [LARGE SCALE GENOMIC DNA]</scope>
    <source>
        <strain evidence="2 3">LMG 27047</strain>
    </source>
</reference>